<reference evidence="3 4" key="1">
    <citation type="journal article" date="2013" name="Curr. Biol.">
        <title>The Genome of the Foraminiferan Reticulomyxa filosa.</title>
        <authorList>
            <person name="Glockner G."/>
            <person name="Hulsmann N."/>
            <person name="Schleicher M."/>
            <person name="Noegel A.A."/>
            <person name="Eichinger L."/>
            <person name="Gallinger C."/>
            <person name="Pawlowski J."/>
            <person name="Sierra R."/>
            <person name="Euteneuer U."/>
            <person name="Pillet L."/>
            <person name="Moustafa A."/>
            <person name="Platzer M."/>
            <person name="Groth M."/>
            <person name="Szafranski K."/>
            <person name="Schliwa M."/>
        </authorList>
    </citation>
    <scope>NUCLEOTIDE SEQUENCE [LARGE SCALE GENOMIC DNA]</scope>
</reference>
<evidence type="ECO:0000256" key="1">
    <source>
        <dbReference type="SAM" id="Coils"/>
    </source>
</evidence>
<feature type="compositionally biased region" description="Polar residues" evidence="2">
    <location>
        <begin position="1"/>
        <end position="21"/>
    </location>
</feature>
<accession>X6N2Y7</accession>
<comment type="caution">
    <text evidence="3">The sequence shown here is derived from an EMBL/GenBank/DDBJ whole genome shotgun (WGS) entry which is preliminary data.</text>
</comment>
<evidence type="ECO:0000313" key="3">
    <source>
        <dbReference type="EMBL" id="ETO19682.1"/>
    </source>
</evidence>
<feature type="compositionally biased region" description="Polar residues" evidence="2">
    <location>
        <begin position="29"/>
        <end position="44"/>
    </location>
</feature>
<name>X6N2Y7_RETFI</name>
<protein>
    <submittedName>
        <fullName evidence="3">Uncharacterized protein</fullName>
    </submittedName>
</protein>
<feature type="coiled-coil region" evidence="1">
    <location>
        <begin position="364"/>
        <end position="391"/>
    </location>
</feature>
<proteinExistence type="predicted"/>
<dbReference type="EMBL" id="ASPP01013401">
    <property type="protein sequence ID" value="ETO19682.1"/>
    <property type="molecule type" value="Genomic_DNA"/>
</dbReference>
<evidence type="ECO:0000313" key="4">
    <source>
        <dbReference type="Proteomes" id="UP000023152"/>
    </source>
</evidence>
<keyword evidence="1" id="KW-0175">Coiled coil</keyword>
<sequence length="467" mass="52863">MSSNQIENMANTSALQSQSHINDNEQKENPATSTLPSNSHINNNEQKENHSITDLSSLRAHICCGHTGYLLICNCEAQPQHLMCRKCRRDIIHGKLANINVPKKIEFWNKVADEYQYNGYMSSAVELFCLEMPTYCVCGSTECKAFRDAFNLPKQLRSKKNGPARMKQYSARIILTIKKLKIEMQKFLNDEEVNSIYFKQDGINGNSEQSHVDHANHDDLNTNQRASLGGVLSTNERAHSSCILYTNKHASANHVLNASNHTNFGHVLTNERANSSHVLNANESDPGNILDTHMIKSESQAIAANETKLHSLGAVNALNNNQILILPSNNDSCATQSLRQDQILKQNNAISCFASFTTSYINENNKLKTKNAELYKEITKLKEVIAKLETAIPRFSNVEYKEKNKRNLASIDTISTEWTLNYQIKRRLMDTKTCNIEKSETSNDCRYNSIIDVKIGKYYNNEQKEQH</sequence>
<gene>
    <name evidence="3" type="ORF">RFI_17547</name>
</gene>
<feature type="region of interest" description="Disordered" evidence="2">
    <location>
        <begin position="1"/>
        <end position="50"/>
    </location>
</feature>
<dbReference type="Proteomes" id="UP000023152">
    <property type="component" value="Unassembled WGS sequence"/>
</dbReference>
<dbReference type="AlphaFoldDB" id="X6N2Y7"/>
<keyword evidence="4" id="KW-1185">Reference proteome</keyword>
<evidence type="ECO:0000256" key="2">
    <source>
        <dbReference type="SAM" id="MobiDB-lite"/>
    </source>
</evidence>
<organism evidence="3 4">
    <name type="scientific">Reticulomyxa filosa</name>
    <dbReference type="NCBI Taxonomy" id="46433"/>
    <lineage>
        <taxon>Eukaryota</taxon>
        <taxon>Sar</taxon>
        <taxon>Rhizaria</taxon>
        <taxon>Retaria</taxon>
        <taxon>Foraminifera</taxon>
        <taxon>Monothalamids</taxon>
        <taxon>Reticulomyxidae</taxon>
        <taxon>Reticulomyxa</taxon>
    </lineage>
</organism>